<name>A0A452S318_URSAM</name>
<dbReference type="InterPro" id="IPR001770">
    <property type="entry name" value="G-protein_gamma"/>
</dbReference>
<dbReference type="InterPro" id="IPR036284">
    <property type="entry name" value="GGL_sf"/>
</dbReference>
<dbReference type="InterPro" id="IPR015898">
    <property type="entry name" value="G-protein_gamma-like_dom"/>
</dbReference>
<dbReference type="Pfam" id="PF00631">
    <property type="entry name" value="G-gamma"/>
    <property type="match status" value="1"/>
</dbReference>
<dbReference type="SMART" id="SM00224">
    <property type="entry name" value="GGL"/>
    <property type="match status" value="1"/>
</dbReference>
<evidence type="ECO:0000256" key="4">
    <source>
        <dbReference type="ARBA" id="ARBA00023224"/>
    </source>
</evidence>
<protein>
    <recommendedName>
        <fullName evidence="5">Guanine nucleotide-binding protein subunit gamma</fullName>
    </recommendedName>
</protein>
<dbReference type="PANTHER" id="PTHR13809">
    <property type="entry name" value="GUANINE NUCLEOTIDE-BINDING PROTEIN GAMMA SUBUNIT"/>
    <property type="match status" value="1"/>
</dbReference>
<evidence type="ECO:0000313" key="7">
    <source>
        <dbReference type="Ensembl" id="ENSUAMP00000026424.1"/>
    </source>
</evidence>
<dbReference type="Gene3D" id="4.10.260.10">
    <property type="entry name" value="Transducin (heterotrimeric G protein), gamma chain"/>
    <property type="match status" value="1"/>
</dbReference>
<dbReference type="PRINTS" id="PR00321">
    <property type="entry name" value="GPROTEING"/>
</dbReference>
<keyword evidence="3 5" id="KW-0472">Membrane</keyword>
<accession>A0A452S318</accession>
<dbReference type="Ensembl" id="ENSUAMT00000029476.1">
    <property type="protein sequence ID" value="ENSUAMP00000026424.1"/>
    <property type="gene ID" value="ENSUAMG00000020474.1"/>
</dbReference>
<evidence type="ECO:0000256" key="3">
    <source>
        <dbReference type="ARBA" id="ARBA00023136"/>
    </source>
</evidence>
<evidence type="ECO:0000256" key="1">
    <source>
        <dbReference type="ARBA" id="ARBA00007431"/>
    </source>
</evidence>
<dbReference type="AlphaFoldDB" id="A0A452S318"/>
<keyword evidence="8" id="KW-1185">Reference proteome</keyword>
<dbReference type="SUPFAM" id="SSF48670">
    <property type="entry name" value="Transducin (heterotrimeric G protein), gamma chain"/>
    <property type="match status" value="1"/>
</dbReference>
<reference evidence="7" key="2">
    <citation type="submission" date="2025-08" db="UniProtKB">
        <authorList>
            <consortium name="Ensembl"/>
        </authorList>
    </citation>
    <scope>IDENTIFICATION</scope>
</reference>
<comment type="subcellular location">
    <subcellularLocation>
        <location evidence="5">Cell membrane</location>
        <topology evidence="5">Lipid-anchor</topology>
        <orientation evidence="5">Cytoplasmic side</orientation>
    </subcellularLocation>
</comment>
<evidence type="ECO:0000256" key="2">
    <source>
        <dbReference type="ARBA" id="ARBA00022475"/>
    </source>
</evidence>
<dbReference type="GeneTree" id="ENSGT00940000174703"/>
<evidence type="ECO:0000313" key="8">
    <source>
        <dbReference type="Proteomes" id="UP000291022"/>
    </source>
</evidence>
<reference evidence="8" key="1">
    <citation type="submission" date="2016-06" db="EMBL/GenBank/DDBJ databases">
        <title>De novo assembly and RNA-Seq shows season-dependent expression and editing in black bear kidneys.</title>
        <authorList>
            <person name="Korstanje R."/>
            <person name="Srivastava A."/>
            <person name="Sarsani V.K."/>
            <person name="Sheehan S.M."/>
            <person name="Seger R.L."/>
            <person name="Barter M.E."/>
            <person name="Lindqvist C."/>
            <person name="Brody L.C."/>
            <person name="Mullikin J.C."/>
        </authorList>
    </citation>
    <scope>NUCLEOTIDE SEQUENCE [LARGE SCALE GENOMIC DNA]</scope>
</reference>
<dbReference type="STRING" id="9643.ENSUAMP00000026424"/>
<keyword evidence="2 5" id="KW-1003">Cell membrane</keyword>
<sequence>MSSKTASTNKHSPGKNCAAVETRGLHKRTKVSMASSDLMFYCEEHARSDSLLTGIPTSENLLKDKKTCIIL</sequence>
<dbReference type="GO" id="GO:0005834">
    <property type="term" value="C:heterotrimeric G-protein complex"/>
    <property type="evidence" value="ECO:0007669"/>
    <property type="project" value="InterPro"/>
</dbReference>
<evidence type="ECO:0000259" key="6">
    <source>
        <dbReference type="PROSITE" id="PS50058"/>
    </source>
</evidence>
<keyword evidence="4 5" id="KW-0807">Transducer</keyword>
<comment type="subunit">
    <text evidence="5">G proteins are composed of 3 units; alpha, beta and gamma.</text>
</comment>
<dbReference type="SMART" id="SM01224">
    <property type="entry name" value="G_gamma"/>
    <property type="match status" value="1"/>
</dbReference>
<organism evidence="7 8">
    <name type="scientific">Ursus americanus</name>
    <name type="common">American black bear</name>
    <name type="synonym">Euarctos americanus</name>
    <dbReference type="NCBI Taxonomy" id="9643"/>
    <lineage>
        <taxon>Eukaryota</taxon>
        <taxon>Metazoa</taxon>
        <taxon>Chordata</taxon>
        <taxon>Craniata</taxon>
        <taxon>Vertebrata</taxon>
        <taxon>Euteleostomi</taxon>
        <taxon>Mammalia</taxon>
        <taxon>Eutheria</taxon>
        <taxon>Laurasiatheria</taxon>
        <taxon>Carnivora</taxon>
        <taxon>Caniformia</taxon>
        <taxon>Ursidae</taxon>
        <taxon>Ursus</taxon>
    </lineage>
</organism>
<evidence type="ECO:0000256" key="5">
    <source>
        <dbReference type="RuleBase" id="RU004973"/>
    </source>
</evidence>
<dbReference type="GO" id="GO:0007186">
    <property type="term" value="P:G protein-coupled receptor signaling pathway"/>
    <property type="evidence" value="ECO:0007669"/>
    <property type="project" value="InterPro"/>
</dbReference>
<proteinExistence type="inferred from homology"/>
<dbReference type="GO" id="GO:0031681">
    <property type="term" value="F:G-protein beta-subunit binding"/>
    <property type="evidence" value="ECO:0007669"/>
    <property type="project" value="InterPro"/>
</dbReference>
<comment type="function">
    <text evidence="5">Guanine nucleotide-binding proteins (G proteins) are involved as a modulator or transducer in various transmembrane signaling systems. The beta and gamma chains are required for the GTPase activity, for replacement of GDP by GTP, and for G protein-effector interaction.</text>
</comment>
<dbReference type="OMA" id="CSEHARN"/>
<dbReference type="Proteomes" id="UP000291022">
    <property type="component" value="Unassembled WGS sequence"/>
</dbReference>
<feature type="domain" description="G protein gamma" evidence="6">
    <location>
        <begin position="27"/>
        <end position="71"/>
    </location>
</feature>
<dbReference type="PROSITE" id="PS50058">
    <property type="entry name" value="G_PROTEIN_GAMMA"/>
    <property type="match status" value="1"/>
</dbReference>
<comment type="similarity">
    <text evidence="1 5">Belongs to the G protein gamma family.</text>
</comment>
<reference evidence="7" key="3">
    <citation type="submission" date="2025-09" db="UniProtKB">
        <authorList>
            <consortium name="Ensembl"/>
        </authorList>
    </citation>
    <scope>IDENTIFICATION</scope>
</reference>
<keyword evidence="5" id="KW-0449">Lipoprotein</keyword>